<dbReference type="Pfam" id="PF00582">
    <property type="entry name" value="Usp"/>
    <property type="match status" value="2"/>
</dbReference>
<gene>
    <name evidence="3" type="ordered locus">Paes_1050</name>
</gene>
<evidence type="ECO:0000256" key="1">
    <source>
        <dbReference type="ARBA" id="ARBA00008791"/>
    </source>
</evidence>
<dbReference type="InterPro" id="IPR006015">
    <property type="entry name" value="Universal_stress_UspA"/>
</dbReference>
<protein>
    <submittedName>
        <fullName evidence="3">UspA domain protein</fullName>
    </submittedName>
</protein>
<dbReference type="KEGG" id="paa:Paes_1050"/>
<sequence length="284" mass="31025">MNNVIACIDGSQSATAVCDAALWASKRLDASLQLLHVLDRSEYPVKGDLTGSIGLGSREHLLDELVLLDEKRSRIALEQGMAMLEAARARVSNADIGEVQLLQRHGRLVESLLDLEESMRLLVIGRQGEAHEKSAHTIGSHLESVIRTVQRPILVALPGFSAPKRFMIAYDGSSTARKALDMVAASPLLQGLECHVVNVAHTRQSLSDAELEEACNALRSQGFMVKGRVIEGDIQSALQVYAREQALDLMVMGAYGHSRIRQFFVGSNTSRMLSMSDIALLLLR</sequence>
<dbReference type="CDD" id="cd00293">
    <property type="entry name" value="USP-like"/>
    <property type="match status" value="2"/>
</dbReference>
<proteinExistence type="inferred from homology"/>
<feature type="domain" description="UspA" evidence="2">
    <location>
        <begin position="2"/>
        <end position="155"/>
    </location>
</feature>
<dbReference type="SUPFAM" id="SSF52402">
    <property type="entry name" value="Adenine nucleotide alpha hydrolases-like"/>
    <property type="match status" value="2"/>
</dbReference>
<dbReference type="AlphaFoldDB" id="B4S7Q2"/>
<dbReference type="InterPro" id="IPR006016">
    <property type="entry name" value="UspA"/>
</dbReference>
<dbReference type="EMBL" id="CP001108">
    <property type="protein sequence ID" value="ACF46089.1"/>
    <property type="molecule type" value="Genomic_DNA"/>
</dbReference>
<dbReference type="PANTHER" id="PTHR46268">
    <property type="entry name" value="STRESS RESPONSE PROTEIN NHAX"/>
    <property type="match status" value="1"/>
</dbReference>
<dbReference type="STRING" id="290512.Paes_1050"/>
<comment type="similarity">
    <text evidence="1">Belongs to the universal stress protein A family.</text>
</comment>
<dbReference type="eggNOG" id="COG0589">
    <property type="taxonomic scope" value="Bacteria"/>
</dbReference>
<dbReference type="Proteomes" id="UP000002725">
    <property type="component" value="Chromosome"/>
</dbReference>
<dbReference type="PRINTS" id="PR01438">
    <property type="entry name" value="UNVRSLSTRESS"/>
</dbReference>
<dbReference type="Gene3D" id="3.40.50.12370">
    <property type="match status" value="1"/>
</dbReference>
<feature type="domain" description="UspA" evidence="2">
    <location>
        <begin position="164"/>
        <end position="284"/>
    </location>
</feature>
<name>B4S7Q2_PROA2</name>
<evidence type="ECO:0000259" key="2">
    <source>
        <dbReference type="Pfam" id="PF00582"/>
    </source>
</evidence>
<evidence type="ECO:0000313" key="3">
    <source>
        <dbReference type="EMBL" id="ACF46089.1"/>
    </source>
</evidence>
<dbReference type="RefSeq" id="WP_012505626.1">
    <property type="nucleotide sequence ID" value="NC_011059.1"/>
</dbReference>
<accession>B4S7Q2</accession>
<dbReference type="PANTHER" id="PTHR46268:SF6">
    <property type="entry name" value="UNIVERSAL STRESS PROTEIN UP12"/>
    <property type="match status" value="1"/>
</dbReference>
<dbReference type="HOGENOM" id="CLU_049301_5_1_10"/>
<organism evidence="3 4">
    <name type="scientific">Prosthecochloris aestuarii (strain DSM 271 / SK 413)</name>
    <dbReference type="NCBI Taxonomy" id="290512"/>
    <lineage>
        <taxon>Bacteria</taxon>
        <taxon>Pseudomonadati</taxon>
        <taxon>Chlorobiota</taxon>
        <taxon>Chlorobiia</taxon>
        <taxon>Chlorobiales</taxon>
        <taxon>Chlorobiaceae</taxon>
        <taxon>Prosthecochloris</taxon>
    </lineage>
</organism>
<reference evidence="3" key="1">
    <citation type="submission" date="2008-06" db="EMBL/GenBank/DDBJ databases">
        <title>Complete sequence of chromosome of Prosthecochloris aestuarii DSM 271.</title>
        <authorList>
            <consortium name="US DOE Joint Genome Institute"/>
            <person name="Lucas S."/>
            <person name="Copeland A."/>
            <person name="Lapidus A."/>
            <person name="Glavina del Rio T."/>
            <person name="Dalin E."/>
            <person name="Tice H."/>
            <person name="Bruce D."/>
            <person name="Goodwin L."/>
            <person name="Pitluck S."/>
            <person name="Schmutz J."/>
            <person name="Larimer F."/>
            <person name="Land M."/>
            <person name="Hauser L."/>
            <person name="Kyrpides N."/>
            <person name="Anderson I."/>
            <person name="Liu Z."/>
            <person name="Li T."/>
            <person name="Zhao F."/>
            <person name="Overmann J."/>
            <person name="Bryant D.A."/>
            <person name="Richardson P."/>
        </authorList>
    </citation>
    <scope>NUCLEOTIDE SEQUENCE [LARGE SCALE GENOMIC DNA]</scope>
    <source>
        <strain evidence="3">DSM 271</strain>
    </source>
</reference>
<keyword evidence="4" id="KW-1185">Reference proteome</keyword>
<evidence type="ECO:0000313" key="4">
    <source>
        <dbReference type="Proteomes" id="UP000002725"/>
    </source>
</evidence>